<reference evidence="1 2" key="1">
    <citation type="submission" date="2023-07" db="EMBL/GenBank/DDBJ databases">
        <title>Sorghum-associated microbial communities from plants grown in Nebraska, USA.</title>
        <authorList>
            <person name="Schachtman D."/>
        </authorList>
    </citation>
    <scope>NUCLEOTIDE SEQUENCE [LARGE SCALE GENOMIC DNA]</scope>
    <source>
        <strain evidence="1 2">4099</strain>
    </source>
</reference>
<dbReference type="EMBL" id="JAVDWO010000002">
    <property type="protein sequence ID" value="MDR7191925.1"/>
    <property type="molecule type" value="Genomic_DNA"/>
</dbReference>
<sequence>MSQNGHESTIRELYYRQITATLLSDLLHFLYEALRCSAKGKITVSFALLRKPLKENLFYLEWLLADPLSMIQAFESEQPSDKTIGSVSEVRKREIVRRAVEKTNSGHWFDADLIYDFRYNKQFSLGFENLFQKANHLVTSFRFLETEPANFNFVFSDESARYSQWNGLYSYLPIILLHTVEIVEGLLSTFAKREEGIDLTHIHNLIGFAHWLDSGPHSSQAAGALAVIKSSLLEVGLSCPSCQTEIFSSDESLTTLYNENAISCMACSWKFDLNVDSAQHAEQKNED</sequence>
<comment type="caution">
    <text evidence="1">The sequence shown here is derived from an EMBL/GenBank/DDBJ whole genome shotgun (WGS) entry which is preliminary data.</text>
</comment>
<dbReference type="Proteomes" id="UP001256588">
    <property type="component" value="Unassembled WGS sequence"/>
</dbReference>
<organism evidence="1 2">
    <name type="scientific">Luteimonas terrae</name>
    <dbReference type="NCBI Taxonomy" id="1530191"/>
    <lineage>
        <taxon>Bacteria</taxon>
        <taxon>Pseudomonadati</taxon>
        <taxon>Pseudomonadota</taxon>
        <taxon>Gammaproteobacteria</taxon>
        <taxon>Lysobacterales</taxon>
        <taxon>Lysobacteraceae</taxon>
        <taxon>Luteimonas</taxon>
    </lineage>
</organism>
<evidence type="ECO:0000313" key="2">
    <source>
        <dbReference type="Proteomes" id="UP001256588"/>
    </source>
</evidence>
<protein>
    <submittedName>
        <fullName evidence="1">Uncharacterized protein</fullName>
    </submittedName>
</protein>
<evidence type="ECO:0000313" key="1">
    <source>
        <dbReference type="EMBL" id="MDR7191925.1"/>
    </source>
</evidence>
<name>A0ABU1XT43_9GAMM</name>
<gene>
    <name evidence="1" type="ORF">J2W68_000633</name>
</gene>
<proteinExistence type="predicted"/>
<accession>A0ABU1XT43</accession>
<keyword evidence="2" id="KW-1185">Reference proteome</keyword>
<dbReference type="RefSeq" id="WP_310232721.1">
    <property type="nucleotide sequence ID" value="NZ_JAVDWO010000002.1"/>
</dbReference>